<reference evidence="1 2" key="1">
    <citation type="submission" date="2021-06" db="EMBL/GenBank/DDBJ databases">
        <authorList>
            <person name="Palmer J.M."/>
        </authorList>
    </citation>
    <scope>NUCLEOTIDE SEQUENCE [LARGE SCALE GENOMIC DNA]</scope>
    <source>
        <strain evidence="1 2">AS_MEX2019</strain>
        <tissue evidence="1">Muscle</tissue>
    </source>
</reference>
<name>A0ABV0XT34_9TELE</name>
<evidence type="ECO:0000313" key="2">
    <source>
        <dbReference type="Proteomes" id="UP001469553"/>
    </source>
</evidence>
<keyword evidence="2" id="KW-1185">Reference proteome</keyword>
<dbReference type="EMBL" id="JAHRIP010011362">
    <property type="protein sequence ID" value="MEQ2284495.1"/>
    <property type="molecule type" value="Genomic_DNA"/>
</dbReference>
<accession>A0ABV0XT34</accession>
<gene>
    <name evidence="1" type="ORF">AMECASPLE_022174</name>
</gene>
<evidence type="ECO:0000313" key="1">
    <source>
        <dbReference type="EMBL" id="MEQ2284495.1"/>
    </source>
</evidence>
<organism evidence="1 2">
    <name type="scientific">Ameca splendens</name>
    <dbReference type="NCBI Taxonomy" id="208324"/>
    <lineage>
        <taxon>Eukaryota</taxon>
        <taxon>Metazoa</taxon>
        <taxon>Chordata</taxon>
        <taxon>Craniata</taxon>
        <taxon>Vertebrata</taxon>
        <taxon>Euteleostomi</taxon>
        <taxon>Actinopterygii</taxon>
        <taxon>Neopterygii</taxon>
        <taxon>Teleostei</taxon>
        <taxon>Neoteleostei</taxon>
        <taxon>Acanthomorphata</taxon>
        <taxon>Ovalentaria</taxon>
        <taxon>Atherinomorphae</taxon>
        <taxon>Cyprinodontiformes</taxon>
        <taxon>Goodeidae</taxon>
        <taxon>Ameca</taxon>
    </lineage>
</organism>
<proteinExistence type="predicted"/>
<sequence>MPGTPPEEGIQEASGIDARATLTGSSRCGGAVALLRAPPGWLNSSLISKGGPGHPTEEAHFSLLYPGSCSFGHDPKFMAVGKGRNIDRPVNRQLRFSAQLSLHHNELAHRPHYCSSRTDPSVDFPLHSPLTQGQDPKILELFHLRQELPSNLKRASHPF</sequence>
<protein>
    <submittedName>
        <fullName evidence="1">Uncharacterized protein</fullName>
    </submittedName>
</protein>
<dbReference type="Proteomes" id="UP001469553">
    <property type="component" value="Unassembled WGS sequence"/>
</dbReference>
<comment type="caution">
    <text evidence="1">The sequence shown here is derived from an EMBL/GenBank/DDBJ whole genome shotgun (WGS) entry which is preliminary data.</text>
</comment>